<feature type="site" description="Lowers pKa of active site Tyr" evidence="6">
    <location>
        <position position="76"/>
    </location>
</feature>
<evidence type="ECO:0000256" key="5">
    <source>
        <dbReference type="PIRSR" id="PIRSR000097-2"/>
    </source>
</evidence>
<dbReference type="PRINTS" id="PR00069">
    <property type="entry name" value="ALDKETRDTASE"/>
</dbReference>
<dbReference type="Pfam" id="PF00248">
    <property type="entry name" value="Aldo_ket_red"/>
    <property type="match status" value="1"/>
</dbReference>
<dbReference type="PROSITE" id="PS00798">
    <property type="entry name" value="ALDOKETO_REDUCTASE_1"/>
    <property type="match status" value="1"/>
</dbReference>
<dbReference type="PANTHER" id="PTHR43827:SF3">
    <property type="entry name" value="NADP-DEPENDENT OXIDOREDUCTASE DOMAIN-CONTAINING PROTEIN"/>
    <property type="match status" value="1"/>
</dbReference>
<dbReference type="InParanoid" id="A0A2G5EN68"/>
<dbReference type="Gene3D" id="3.20.20.100">
    <property type="entry name" value="NADP-dependent oxidoreductase domain"/>
    <property type="match status" value="1"/>
</dbReference>
<dbReference type="InterPro" id="IPR023210">
    <property type="entry name" value="NADP_OxRdtase_dom"/>
</dbReference>
<dbReference type="InterPro" id="IPR018170">
    <property type="entry name" value="Aldo/ket_reductase_CS"/>
</dbReference>
<evidence type="ECO:0000256" key="4">
    <source>
        <dbReference type="PIRSR" id="PIRSR000097-1"/>
    </source>
</evidence>
<keyword evidence="2" id="KW-0521">NADP</keyword>
<evidence type="ECO:0000256" key="6">
    <source>
        <dbReference type="PIRSR" id="PIRSR000097-3"/>
    </source>
</evidence>
<evidence type="ECO:0000256" key="3">
    <source>
        <dbReference type="ARBA" id="ARBA00023002"/>
    </source>
</evidence>
<evidence type="ECO:0000256" key="1">
    <source>
        <dbReference type="ARBA" id="ARBA00007905"/>
    </source>
</evidence>
<sequence length="301" mass="34321">MTTTLNNGITMSLTGLGVWRMEEKLIKNVILNAIKIGYRHFDCAAKYQNEAEVGEALAEAFDTGLVKREDIFITIKLWNFDHRHVLEACKDSLKKLQLDYLDLYLVHYPIVTKHTGIGKTASVRDEDGVLDIDSTISLETTWQSGMLWKICFQWDCNYSVPLIGECLAYAKVKPAVNQIETHPYFQCDSIIKFCRKHGICVTAHTSQGGATANVDGSVSFLEDPVLKKLADKYKKTVAQIVLCWNIHRNMVVIPKSSKIERLQENFSVFDFELTEKDMVDIMSVDWKLRCNQPAKSWDIFV</sequence>
<dbReference type="FunFam" id="3.20.20.100:FF:000019">
    <property type="entry name" value="NADP-dependent D-sorbitol-6-phosphate dehydrogenase"/>
    <property type="match status" value="1"/>
</dbReference>
<dbReference type="OrthoDB" id="416253at2759"/>
<dbReference type="STRING" id="218851.A0A2G5EN68"/>
<dbReference type="InterPro" id="IPR036812">
    <property type="entry name" value="NAD(P)_OxRdtase_dom_sf"/>
</dbReference>
<keyword evidence="9" id="KW-1185">Reference proteome</keyword>
<feature type="binding site" evidence="5">
    <location>
        <position position="107"/>
    </location>
    <ligand>
        <name>substrate</name>
    </ligand>
</feature>
<dbReference type="EMBL" id="KZ305023">
    <property type="protein sequence ID" value="PIA57208.1"/>
    <property type="molecule type" value="Genomic_DNA"/>
</dbReference>
<dbReference type="InterPro" id="IPR020471">
    <property type="entry name" value="AKR"/>
</dbReference>
<organism evidence="8 9">
    <name type="scientific">Aquilegia coerulea</name>
    <name type="common">Rocky mountain columbine</name>
    <dbReference type="NCBI Taxonomy" id="218851"/>
    <lineage>
        <taxon>Eukaryota</taxon>
        <taxon>Viridiplantae</taxon>
        <taxon>Streptophyta</taxon>
        <taxon>Embryophyta</taxon>
        <taxon>Tracheophyta</taxon>
        <taxon>Spermatophyta</taxon>
        <taxon>Magnoliopsida</taxon>
        <taxon>Ranunculales</taxon>
        <taxon>Ranunculaceae</taxon>
        <taxon>Thalictroideae</taxon>
        <taxon>Aquilegia</taxon>
    </lineage>
</organism>
<dbReference type="PROSITE" id="PS00063">
    <property type="entry name" value="ALDOKETO_REDUCTASE_3"/>
    <property type="match status" value="1"/>
</dbReference>
<comment type="similarity">
    <text evidence="1">Belongs to the aldo/keto reductase family.</text>
</comment>
<name>A0A2G5EN68_AQUCA</name>
<dbReference type="AlphaFoldDB" id="A0A2G5EN68"/>
<proteinExistence type="inferred from homology"/>
<evidence type="ECO:0000259" key="7">
    <source>
        <dbReference type="Pfam" id="PF00248"/>
    </source>
</evidence>
<feature type="active site" description="Proton donor" evidence="4">
    <location>
        <position position="47"/>
    </location>
</feature>
<protein>
    <recommendedName>
        <fullName evidence="7">NADP-dependent oxidoreductase domain-containing protein</fullName>
    </recommendedName>
</protein>
<dbReference type="SUPFAM" id="SSF51430">
    <property type="entry name" value="NAD(P)-linked oxidoreductase"/>
    <property type="match status" value="1"/>
</dbReference>
<accession>A0A2G5EN68</accession>
<gene>
    <name evidence="8" type="ORF">AQUCO_00600144v1</name>
</gene>
<reference evidence="8 9" key="1">
    <citation type="submission" date="2017-09" db="EMBL/GenBank/DDBJ databases">
        <title>WGS assembly of Aquilegia coerulea Goldsmith.</title>
        <authorList>
            <person name="Hodges S."/>
            <person name="Kramer E."/>
            <person name="Nordborg M."/>
            <person name="Tomkins J."/>
            <person name="Borevitz J."/>
            <person name="Derieg N."/>
            <person name="Yan J."/>
            <person name="Mihaltcheva S."/>
            <person name="Hayes R.D."/>
            <person name="Rokhsar D."/>
        </authorList>
    </citation>
    <scope>NUCLEOTIDE SEQUENCE [LARGE SCALE GENOMIC DNA]</scope>
    <source>
        <strain evidence="9">cv. Goldsmith</strain>
    </source>
</reference>
<dbReference type="PANTHER" id="PTHR43827">
    <property type="entry name" value="2,5-DIKETO-D-GLUCONIC ACID REDUCTASE"/>
    <property type="match status" value="1"/>
</dbReference>
<evidence type="ECO:0000313" key="9">
    <source>
        <dbReference type="Proteomes" id="UP000230069"/>
    </source>
</evidence>
<keyword evidence="3" id="KW-0560">Oxidoreductase</keyword>
<evidence type="ECO:0000313" key="8">
    <source>
        <dbReference type="EMBL" id="PIA57208.1"/>
    </source>
</evidence>
<dbReference type="Proteomes" id="UP000230069">
    <property type="component" value="Unassembled WGS sequence"/>
</dbReference>
<feature type="domain" description="NADP-dependent oxidoreductase" evidence="7">
    <location>
        <begin position="10"/>
        <end position="283"/>
    </location>
</feature>
<dbReference type="GO" id="GO:0016616">
    <property type="term" value="F:oxidoreductase activity, acting on the CH-OH group of donors, NAD or NADP as acceptor"/>
    <property type="evidence" value="ECO:0007669"/>
    <property type="project" value="UniProtKB-ARBA"/>
</dbReference>
<dbReference type="PIRSF" id="PIRSF000097">
    <property type="entry name" value="AKR"/>
    <property type="match status" value="1"/>
</dbReference>
<evidence type="ECO:0000256" key="2">
    <source>
        <dbReference type="ARBA" id="ARBA00022857"/>
    </source>
</evidence>